<keyword evidence="4 6" id="KW-1133">Transmembrane helix</keyword>
<evidence type="ECO:0000256" key="2">
    <source>
        <dbReference type="ARBA" id="ARBA00022475"/>
    </source>
</evidence>
<keyword evidence="5 6" id="KW-0472">Membrane</keyword>
<dbReference type="GO" id="GO:0005886">
    <property type="term" value="C:plasma membrane"/>
    <property type="evidence" value="ECO:0007669"/>
    <property type="project" value="UniProtKB-SubCell"/>
</dbReference>
<evidence type="ECO:0000256" key="6">
    <source>
        <dbReference type="SAM" id="Phobius"/>
    </source>
</evidence>
<dbReference type="InterPro" id="IPR003838">
    <property type="entry name" value="ABC3_permease_C"/>
</dbReference>
<evidence type="ECO:0000256" key="3">
    <source>
        <dbReference type="ARBA" id="ARBA00022692"/>
    </source>
</evidence>
<evidence type="ECO:0000256" key="5">
    <source>
        <dbReference type="ARBA" id="ARBA00023136"/>
    </source>
</evidence>
<keyword evidence="3 6" id="KW-0812">Transmembrane</keyword>
<dbReference type="AlphaFoldDB" id="X1JB54"/>
<dbReference type="PANTHER" id="PTHR30572:SF18">
    <property type="entry name" value="ABC-TYPE MACROLIDE FAMILY EXPORT SYSTEM PERMEASE COMPONENT 2"/>
    <property type="match status" value="1"/>
</dbReference>
<comment type="subcellular location">
    <subcellularLocation>
        <location evidence="1">Cell membrane</location>
        <topology evidence="1">Multi-pass membrane protein</topology>
    </subcellularLocation>
</comment>
<dbReference type="PANTHER" id="PTHR30572">
    <property type="entry name" value="MEMBRANE COMPONENT OF TRANSPORTER-RELATED"/>
    <property type="match status" value="1"/>
</dbReference>
<name>X1JB54_9ZZZZ</name>
<protein>
    <recommendedName>
        <fullName evidence="7">ABC3 transporter permease C-terminal domain-containing protein</fullName>
    </recommendedName>
</protein>
<organism evidence="8">
    <name type="scientific">marine sediment metagenome</name>
    <dbReference type="NCBI Taxonomy" id="412755"/>
    <lineage>
        <taxon>unclassified sequences</taxon>
        <taxon>metagenomes</taxon>
        <taxon>ecological metagenomes</taxon>
    </lineage>
</organism>
<evidence type="ECO:0000256" key="1">
    <source>
        <dbReference type="ARBA" id="ARBA00004651"/>
    </source>
</evidence>
<sequence>VTSQNGISMKARNIDDIDMGIIYVDHDYVKTLEINLTKGRDFSKDVSTDAKSALLMNQAALERLGWQDALGEEIELYFKLERIVPMYQTTLVGVIQNYNFRDLTTPMQPILLKIDPQRFRYILIRINGDYTTDSINYIKRIWKESQFDDPFEFSFLDKDMENVYRNHESFATIIRYATSLAIFIACLGLFGLASSTVEKRTKEIGIRKVLGATVPSLVRLISIEFLILVALSNIIAWPLAYYATNRWLQHFA</sequence>
<gene>
    <name evidence="8" type="ORF">S03H2_57110</name>
</gene>
<dbReference type="InterPro" id="IPR050250">
    <property type="entry name" value="Macrolide_Exporter_MacB"/>
</dbReference>
<proteinExistence type="predicted"/>
<evidence type="ECO:0000256" key="4">
    <source>
        <dbReference type="ARBA" id="ARBA00022989"/>
    </source>
</evidence>
<feature type="transmembrane region" description="Helical" evidence="6">
    <location>
        <begin position="217"/>
        <end position="240"/>
    </location>
</feature>
<evidence type="ECO:0000259" key="7">
    <source>
        <dbReference type="Pfam" id="PF02687"/>
    </source>
</evidence>
<dbReference type="Pfam" id="PF02687">
    <property type="entry name" value="FtsX"/>
    <property type="match status" value="1"/>
</dbReference>
<feature type="non-terminal residue" evidence="8">
    <location>
        <position position="1"/>
    </location>
</feature>
<feature type="non-terminal residue" evidence="8">
    <location>
        <position position="252"/>
    </location>
</feature>
<accession>X1JB54</accession>
<feature type="transmembrane region" description="Helical" evidence="6">
    <location>
        <begin position="173"/>
        <end position="197"/>
    </location>
</feature>
<feature type="domain" description="ABC3 transporter permease C-terminal" evidence="7">
    <location>
        <begin position="179"/>
        <end position="247"/>
    </location>
</feature>
<dbReference type="GO" id="GO:0022857">
    <property type="term" value="F:transmembrane transporter activity"/>
    <property type="evidence" value="ECO:0007669"/>
    <property type="project" value="TreeGrafter"/>
</dbReference>
<keyword evidence="2" id="KW-1003">Cell membrane</keyword>
<comment type="caution">
    <text evidence="8">The sequence shown here is derived from an EMBL/GenBank/DDBJ whole genome shotgun (WGS) entry which is preliminary data.</text>
</comment>
<dbReference type="EMBL" id="BARU01036584">
    <property type="protein sequence ID" value="GAH78750.1"/>
    <property type="molecule type" value="Genomic_DNA"/>
</dbReference>
<reference evidence="8" key="1">
    <citation type="journal article" date="2014" name="Front. Microbiol.">
        <title>High frequency of phylogenetically diverse reductive dehalogenase-homologous genes in deep subseafloor sedimentary metagenomes.</title>
        <authorList>
            <person name="Kawai M."/>
            <person name="Futagami T."/>
            <person name="Toyoda A."/>
            <person name="Takaki Y."/>
            <person name="Nishi S."/>
            <person name="Hori S."/>
            <person name="Arai W."/>
            <person name="Tsubouchi T."/>
            <person name="Morono Y."/>
            <person name="Uchiyama I."/>
            <person name="Ito T."/>
            <person name="Fujiyama A."/>
            <person name="Inagaki F."/>
            <person name="Takami H."/>
        </authorList>
    </citation>
    <scope>NUCLEOTIDE SEQUENCE</scope>
    <source>
        <strain evidence="8">Expedition CK06-06</strain>
    </source>
</reference>
<evidence type="ECO:0000313" key="8">
    <source>
        <dbReference type="EMBL" id="GAH78750.1"/>
    </source>
</evidence>